<sequence length="117" mass="13143">MAPAQLELFKFGLCKLHLTSKSFNAAVDQCIGLVRTDVFIPIAAMLHYGDPDWYEQYVGPLRSNYRKDDLPQIAPAQTPSELKDQLARMREERLKKRDERITSTAGSTLGNAESSTV</sequence>
<evidence type="ECO:0000256" key="1">
    <source>
        <dbReference type="SAM" id="MobiDB-lite"/>
    </source>
</evidence>
<dbReference type="GO" id="GO:0005739">
    <property type="term" value="C:mitochondrion"/>
    <property type="evidence" value="ECO:0007669"/>
    <property type="project" value="InterPro"/>
</dbReference>
<accession>A0A238F8S9</accession>
<dbReference type="Proteomes" id="UP000198372">
    <property type="component" value="Unassembled WGS sequence"/>
</dbReference>
<protein>
    <submittedName>
        <fullName evidence="2">BQ2448_2557 protein</fullName>
    </submittedName>
</protein>
<feature type="compositionally biased region" description="Polar residues" evidence="1">
    <location>
        <begin position="102"/>
        <end position="117"/>
    </location>
</feature>
<dbReference type="Pfam" id="PF09803">
    <property type="entry name" value="Pet100"/>
    <property type="match status" value="1"/>
</dbReference>
<name>A0A238F8S9_9BASI</name>
<gene>
    <name evidence="2" type="ORF">BQ2448_2557</name>
</gene>
<evidence type="ECO:0000313" key="2">
    <source>
        <dbReference type="EMBL" id="SCV69537.1"/>
    </source>
</evidence>
<dbReference type="InterPro" id="IPR018625">
    <property type="entry name" value="Pet100"/>
</dbReference>
<dbReference type="OrthoDB" id="18175at2759"/>
<keyword evidence="3" id="KW-1185">Reference proteome</keyword>
<organism evidence="2 3">
    <name type="scientific">Microbotryum intermedium</name>
    <dbReference type="NCBI Taxonomy" id="269621"/>
    <lineage>
        <taxon>Eukaryota</taxon>
        <taxon>Fungi</taxon>
        <taxon>Dikarya</taxon>
        <taxon>Basidiomycota</taxon>
        <taxon>Pucciniomycotina</taxon>
        <taxon>Microbotryomycetes</taxon>
        <taxon>Microbotryales</taxon>
        <taxon>Microbotryaceae</taxon>
        <taxon>Microbotryum</taxon>
    </lineage>
</organism>
<feature type="region of interest" description="Disordered" evidence="1">
    <location>
        <begin position="93"/>
        <end position="117"/>
    </location>
</feature>
<dbReference type="AlphaFoldDB" id="A0A238F8S9"/>
<dbReference type="EMBL" id="FMSP01000004">
    <property type="protein sequence ID" value="SCV69537.1"/>
    <property type="molecule type" value="Genomic_DNA"/>
</dbReference>
<dbReference type="GO" id="GO:0033617">
    <property type="term" value="P:mitochondrial respiratory chain complex IV assembly"/>
    <property type="evidence" value="ECO:0007669"/>
    <property type="project" value="InterPro"/>
</dbReference>
<evidence type="ECO:0000313" key="3">
    <source>
        <dbReference type="Proteomes" id="UP000198372"/>
    </source>
</evidence>
<dbReference type="STRING" id="269621.A0A238F8S9"/>
<reference evidence="3" key="1">
    <citation type="submission" date="2016-09" db="EMBL/GenBank/DDBJ databases">
        <authorList>
            <person name="Jeantristanb JTB J.-T."/>
            <person name="Ricardo R."/>
        </authorList>
    </citation>
    <scope>NUCLEOTIDE SEQUENCE [LARGE SCALE GENOMIC DNA]</scope>
</reference>
<proteinExistence type="predicted"/>